<reference evidence="5" key="1">
    <citation type="submission" date="2010-12" db="EMBL/GenBank/DDBJ databases">
        <title>The genome sequence of Filifactor alocis strain ATCC 35896.</title>
        <authorList>
            <consortium name="The Broad Institute Genome Sequencing Platform"/>
            <person name="Ward D."/>
            <person name="Earl A."/>
            <person name="Feldgarden M."/>
            <person name="Young S.K."/>
            <person name="Gargeya S."/>
            <person name="Zeng Q."/>
            <person name="Alvarado L."/>
            <person name="Berlin A."/>
            <person name="Bochicchio J."/>
            <person name="Chapman S.B."/>
            <person name="Chen Z."/>
            <person name="Freedman E."/>
            <person name="Gellesch M."/>
            <person name="Goldberg J."/>
            <person name="Griggs A."/>
            <person name="Gujja S."/>
            <person name="Heilman E."/>
            <person name="Heiman D."/>
            <person name="Howarth C."/>
            <person name="Mehta T."/>
            <person name="Neiman D."/>
            <person name="Pearson M."/>
            <person name="Roberts A."/>
            <person name="Saif S."/>
            <person name="Shea T."/>
            <person name="Shenoy N."/>
            <person name="Sisk P."/>
            <person name="Stolte C."/>
            <person name="Sykes S."/>
            <person name="White J."/>
            <person name="Yandava C."/>
            <person name="Izard J."/>
            <person name="Blanton J.M."/>
            <person name="Baranova O.V."/>
            <person name="Tanner A.C."/>
            <person name="Dewhirst F.E."/>
            <person name="Haas B."/>
            <person name="Nusbaum C."/>
            <person name="Birren B."/>
        </authorList>
    </citation>
    <scope>NUCLEOTIDE SEQUENCE [LARGE SCALE GENOMIC DNA]</scope>
    <source>
        <strain evidence="5">ATCC 35896 / D40 B5</strain>
    </source>
</reference>
<dbReference type="KEGG" id="faa:HMPREF0389_00340"/>
<dbReference type="AlphaFoldDB" id="D6GRY4"/>
<feature type="domain" description="Cell envelope-related transcriptional attenuator" evidence="2">
    <location>
        <begin position="16"/>
        <end position="165"/>
    </location>
</feature>
<comment type="similarity">
    <text evidence="1">Belongs to the LytR/CpsA/Psr (LCP) family.</text>
</comment>
<dbReference type="PANTHER" id="PTHR33392">
    <property type="entry name" value="POLYISOPRENYL-TEICHOIC ACID--PEPTIDOGLYCAN TEICHOIC ACID TRANSFERASE TAGU"/>
    <property type="match status" value="1"/>
</dbReference>
<dbReference type="PATRIC" id="fig|546269.5.peg.316"/>
<feature type="domain" description="LytR/CpsA/Psr regulator C-terminal" evidence="3">
    <location>
        <begin position="270"/>
        <end position="357"/>
    </location>
</feature>
<dbReference type="InterPro" id="IPR004474">
    <property type="entry name" value="LytR_CpsA_psr"/>
</dbReference>
<evidence type="ECO:0000256" key="1">
    <source>
        <dbReference type="ARBA" id="ARBA00006068"/>
    </source>
</evidence>
<evidence type="ECO:0000259" key="3">
    <source>
        <dbReference type="Pfam" id="PF13399"/>
    </source>
</evidence>
<dbReference type="Proteomes" id="UP000007468">
    <property type="component" value="Chromosome"/>
</dbReference>
<name>D6GRY4_FILAD</name>
<proteinExistence type="inferred from homology"/>
<dbReference type="Pfam" id="PF03816">
    <property type="entry name" value="LytR_cpsA_psr"/>
    <property type="match status" value="1"/>
</dbReference>
<dbReference type="eggNOG" id="COG1316">
    <property type="taxonomic scope" value="Bacteria"/>
</dbReference>
<dbReference type="Gene3D" id="3.40.630.190">
    <property type="entry name" value="LCP protein"/>
    <property type="match status" value="1"/>
</dbReference>
<dbReference type="Pfam" id="PF13399">
    <property type="entry name" value="LytR_C"/>
    <property type="match status" value="1"/>
</dbReference>
<dbReference type="Gene3D" id="3.30.70.2390">
    <property type="match status" value="1"/>
</dbReference>
<organism evidence="4 5">
    <name type="scientific">Filifactor alocis (strain ATCC 35896 / CCUG 47790 / D40 B5)</name>
    <name type="common">Fusobacterium alocis</name>
    <dbReference type="NCBI Taxonomy" id="546269"/>
    <lineage>
        <taxon>Bacteria</taxon>
        <taxon>Bacillati</taxon>
        <taxon>Bacillota</taxon>
        <taxon>Clostridia</taxon>
        <taxon>Peptostreptococcales</taxon>
        <taxon>Filifactoraceae</taxon>
        <taxon>Filifactor</taxon>
    </lineage>
</organism>
<dbReference type="NCBIfam" id="TIGR00350">
    <property type="entry name" value="lytR_cpsA_psr"/>
    <property type="match status" value="1"/>
</dbReference>
<dbReference type="EMBL" id="CP002390">
    <property type="protein sequence ID" value="EFE28425.1"/>
    <property type="molecule type" value="Genomic_DNA"/>
</dbReference>
<keyword evidence="5" id="KW-1185">Reference proteome</keyword>
<dbReference type="PANTHER" id="PTHR33392:SF6">
    <property type="entry name" value="POLYISOPRENYL-TEICHOIC ACID--PEPTIDOGLYCAN TEICHOIC ACID TRANSFERASE TAGU"/>
    <property type="match status" value="1"/>
</dbReference>
<protein>
    <submittedName>
        <fullName evidence="4">Cell envelope-like function transcriptional attenuator common domain protein</fullName>
    </submittedName>
</protein>
<accession>D6GRY4</accession>
<evidence type="ECO:0000259" key="2">
    <source>
        <dbReference type="Pfam" id="PF03816"/>
    </source>
</evidence>
<dbReference type="InterPro" id="IPR027381">
    <property type="entry name" value="LytR/CpsA/Psr_C"/>
</dbReference>
<evidence type="ECO:0000313" key="4">
    <source>
        <dbReference type="EMBL" id="EFE28425.1"/>
    </source>
</evidence>
<gene>
    <name evidence="4" type="ordered locus">HMPREF0389_00340</name>
</gene>
<evidence type="ECO:0000313" key="5">
    <source>
        <dbReference type="Proteomes" id="UP000007468"/>
    </source>
</evidence>
<sequence length="359" mass="40773">MGIDTIEGKTDADNARTDTMIICSIDPVGKTGYILSIPRDSRVKVDGRKHKTKINHAHKYGGIELAVSTVKNTFHIPIHHYIRVNYDALIKTVDDMGGVEINILQNMDYDDNASNLHIHFKPGIQTLNGQQSMEFIRYRHGYANKDLGRIEAQQYFLDSFLRKLLSAQSITKIPKYLETLYQYVDTDMSKKEIISLAATIIKINPNDIPKKTVPGNAKTINGISYYIIDEEETQNILEYLNKGIYEKQEDITTENAPIEELSSESKKPEYSIFVYNGCGTPKITRRVSDLLKIEELPISYSGNASNFDYEKTKIYYKDNERLAKKISGIIEVGEIKQGTGAIDYREPDIVIIVGKDFKK</sequence>
<dbReference type="STRING" id="546269.HMPREF0389_00340"/>
<dbReference type="InterPro" id="IPR050922">
    <property type="entry name" value="LytR/CpsA/Psr_CW_biosynth"/>
</dbReference>